<protein>
    <submittedName>
        <fullName evidence="1">Uncharacterized protein</fullName>
    </submittedName>
</protein>
<dbReference type="RefSeq" id="XP_009530695.1">
    <property type="nucleotide sequence ID" value="XM_009532400.1"/>
</dbReference>
<feature type="non-terminal residue" evidence="1">
    <location>
        <position position="1"/>
    </location>
</feature>
<dbReference type="EMBL" id="JH159156">
    <property type="protein sequence ID" value="EGZ13266.1"/>
    <property type="molecule type" value="Genomic_DNA"/>
</dbReference>
<accession>G4ZTZ2</accession>
<name>G4ZTZ2_PHYSP</name>
<dbReference type="AlphaFoldDB" id="G4ZTZ2"/>
<dbReference type="GeneID" id="20659353"/>
<dbReference type="SMR" id="G4ZTZ2"/>
<evidence type="ECO:0000313" key="1">
    <source>
        <dbReference type="EMBL" id="EGZ13266.1"/>
    </source>
</evidence>
<proteinExistence type="predicted"/>
<reference evidence="1 2" key="1">
    <citation type="journal article" date="2006" name="Science">
        <title>Phytophthora genome sequences uncover evolutionary origins and mechanisms of pathogenesis.</title>
        <authorList>
            <person name="Tyler B.M."/>
            <person name="Tripathy S."/>
            <person name="Zhang X."/>
            <person name="Dehal P."/>
            <person name="Jiang R.H."/>
            <person name="Aerts A."/>
            <person name="Arredondo F.D."/>
            <person name="Baxter L."/>
            <person name="Bensasson D."/>
            <person name="Beynon J.L."/>
            <person name="Chapman J."/>
            <person name="Damasceno C.M."/>
            <person name="Dorrance A.E."/>
            <person name="Dou D."/>
            <person name="Dickerman A.W."/>
            <person name="Dubchak I.L."/>
            <person name="Garbelotto M."/>
            <person name="Gijzen M."/>
            <person name="Gordon S.G."/>
            <person name="Govers F."/>
            <person name="Grunwald N.J."/>
            <person name="Huang W."/>
            <person name="Ivors K.L."/>
            <person name="Jones R.W."/>
            <person name="Kamoun S."/>
            <person name="Krampis K."/>
            <person name="Lamour K.H."/>
            <person name="Lee M.K."/>
            <person name="McDonald W.H."/>
            <person name="Medina M."/>
            <person name="Meijer H.J."/>
            <person name="Nordberg E.K."/>
            <person name="Maclean D.J."/>
            <person name="Ospina-Giraldo M.D."/>
            <person name="Morris P.F."/>
            <person name="Phuntumart V."/>
            <person name="Putnam N.H."/>
            <person name="Rash S."/>
            <person name="Rose J.K."/>
            <person name="Sakihama Y."/>
            <person name="Salamov A.A."/>
            <person name="Savidor A."/>
            <person name="Scheuring C.F."/>
            <person name="Smith B.M."/>
            <person name="Sobral B.W."/>
            <person name="Terry A."/>
            <person name="Torto-Alalibo T.A."/>
            <person name="Win J."/>
            <person name="Xu Z."/>
            <person name="Zhang H."/>
            <person name="Grigoriev I.V."/>
            <person name="Rokhsar D.S."/>
            <person name="Boore J.L."/>
        </authorList>
    </citation>
    <scope>NUCLEOTIDE SEQUENCE [LARGE SCALE GENOMIC DNA]</scope>
    <source>
        <strain evidence="1 2">P6497</strain>
    </source>
</reference>
<dbReference type="InParanoid" id="G4ZTZ2"/>
<sequence length="130" mass="13763">SNATPLQFQIEVHNGTKSTSTNSTWIGNLSANDLRFGTNNTTYMTLLSNGRLGVETTSPGGYMEVNGSVSQTIDAAGLGYGALTKSQTTFTIGPLASIVVSIKSANSMLVSAGSYITTSDRRLKTNSRYR</sequence>
<keyword evidence="2" id="KW-1185">Reference proteome</keyword>
<evidence type="ECO:0000313" key="2">
    <source>
        <dbReference type="Proteomes" id="UP000002640"/>
    </source>
</evidence>
<dbReference type="Proteomes" id="UP000002640">
    <property type="component" value="Unassembled WGS sequence"/>
</dbReference>
<organism evidence="1 2">
    <name type="scientific">Phytophthora sojae (strain P6497)</name>
    <name type="common">Soybean stem and root rot agent</name>
    <name type="synonym">Phytophthora megasperma f. sp. glycines</name>
    <dbReference type="NCBI Taxonomy" id="1094619"/>
    <lineage>
        <taxon>Eukaryota</taxon>
        <taxon>Sar</taxon>
        <taxon>Stramenopiles</taxon>
        <taxon>Oomycota</taxon>
        <taxon>Peronosporomycetes</taxon>
        <taxon>Peronosporales</taxon>
        <taxon>Peronosporaceae</taxon>
        <taxon>Phytophthora</taxon>
    </lineage>
</organism>
<gene>
    <name evidence="1" type="ORF">PHYSODRAFT_512420</name>
</gene>
<dbReference type="KEGG" id="psoj:PHYSODRAFT_512420"/>